<dbReference type="EMBL" id="CP003600">
    <property type="protein sequence ID" value="AFY91647.1"/>
    <property type="molecule type" value="Genomic_DNA"/>
</dbReference>
<dbReference type="SUPFAM" id="SSF52540">
    <property type="entry name" value="P-loop containing nucleoside triphosphate hydrolases"/>
    <property type="match status" value="1"/>
</dbReference>
<dbReference type="eggNOG" id="COG2909">
    <property type="taxonomic scope" value="Bacteria"/>
</dbReference>
<protein>
    <submittedName>
        <fullName evidence="1">Uncharacterized protein</fullName>
    </submittedName>
</protein>
<evidence type="ECO:0000313" key="2">
    <source>
        <dbReference type="Proteomes" id="UP000010366"/>
    </source>
</evidence>
<dbReference type="STRING" id="1173020.Cha6605_0348"/>
<dbReference type="Gene3D" id="3.40.50.300">
    <property type="entry name" value="P-loop containing nucleotide triphosphate hydrolases"/>
    <property type="match status" value="1"/>
</dbReference>
<dbReference type="Pfam" id="PF14516">
    <property type="entry name" value="AAA_35"/>
    <property type="match status" value="1"/>
</dbReference>
<name>K9U969_CHAP6</name>
<evidence type="ECO:0000313" key="1">
    <source>
        <dbReference type="EMBL" id="AFY91647.1"/>
    </source>
</evidence>
<sequence length="416" mass="46994">MTRRSLQLRPTHVKDAKAAFKQSKYTTQIGLAIEAEIQAQSTVSAFFCGRPLDRANFNKLCELLDLDPLVVGEEPLPAPAVNNNSIPVAAPAPALCRERENLWYQQLLAPHALIRIQAPAQFGKTSLLWKLLDRAEQQGHLCLYLNLNSIEPAGFTDSKAFFRAFVCEIASEIAEKYVDCLMSLSRYDELAASLTHTKAFLKYLEHLQQKIAHPLTIAINKLDRLLDFPAIADEFLFQLRNVNEKSKKGGIWGNFRLLLAYSTPRIEEFVNIAENRSPFNVGYSIELEEFSPSEVAALAASKGLVLDAAQIEALMQPIGGIPSLIQLTLKSLSENESLQFDLATTEPLYQEHLAVLKLWLQQRDLYNLMRQIATNPTTTTVSPKQRSLLHRQGLIISLDRQVRARCELYRRYFAWN</sequence>
<accession>K9U969</accession>
<reference evidence="1 2" key="1">
    <citation type="submission" date="2012-05" db="EMBL/GenBank/DDBJ databases">
        <title>Finished chromosome of genome of Chamaesiphon sp. PCC 6605.</title>
        <authorList>
            <consortium name="US DOE Joint Genome Institute"/>
            <person name="Gugger M."/>
            <person name="Coursin T."/>
            <person name="Rippka R."/>
            <person name="Tandeau De Marsac N."/>
            <person name="Huntemann M."/>
            <person name="Wei C.-L."/>
            <person name="Han J."/>
            <person name="Detter J.C."/>
            <person name="Han C."/>
            <person name="Tapia R."/>
            <person name="Chen A."/>
            <person name="Kyrpides N."/>
            <person name="Mavromatis K."/>
            <person name="Markowitz V."/>
            <person name="Szeto E."/>
            <person name="Ivanova N."/>
            <person name="Pagani I."/>
            <person name="Pati A."/>
            <person name="Goodwin L."/>
            <person name="Nordberg H.P."/>
            <person name="Cantor M.N."/>
            <person name="Hua S.X."/>
            <person name="Woyke T."/>
            <person name="Kerfeld C.A."/>
        </authorList>
    </citation>
    <scope>NUCLEOTIDE SEQUENCE [LARGE SCALE GENOMIC DNA]</scope>
    <source>
        <strain evidence="2">ATCC 27169 / PCC 6605</strain>
    </source>
</reference>
<dbReference type="RefSeq" id="WP_015157841.1">
    <property type="nucleotide sequence ID" value="NC_019697.1"/>
</dbReference>
<dbReference type="InterPro" id="IPR027417">
    <property type="entry name" value="P-loop_NTPase"/>
</dbReference>
<gene>
    <name evidence="1" type="ORF">Cha6605_0348</name>
</gene>
<organism evidence="1 2">
    <name type="scientific">Chamaesiphon minutus (strain ATCC 27169 / PCC 6605)</name>
    <dbReference type="NCBI Taxonomy" id="1173020"/>
    <lineage>
        <taxon>Bacteria</taxon>
        <taxon>Bacillati</taxon>
        <taxon>Cyanobacteriota</taxon>
        <taxon>Cyanophyceae</taxon>
        <taxon>Gomontiellales</taxon>
        <taxon>Chamaesiphonaceae</taxon>
        <taxon>Chamaesiphon</taxon>
    </lineage>
</organism>
<dbReference type="AlphaFoldDB" id="K9U969"/>
<dbReference type="Proteomes" id="UP000010366">
    <property type="component" value="Chromosome"/>
</dbReference>
<keyword evidence="2" id="KW-1185">Reference proteome</keyword>
<proteinExistence type="predicted"/>
<dbReference type="KEGG" id="cmp:Cha6605_0348"/>
<dbReference type="OrthoDB" id="5522963at2"/>
<dbReference type="HOGENOM" id="CLU_021307_2_1_3"/>